<sequence>MPYEARCSPYVDEVRRSSQLWAYEQGIASSDTEVRRLQRADYGLLCSMFFSEAPLPVLALGTDRLTWTFALDDMFSDFHQSGSPGLEGAVDLVTRLHD</sequence>
<organism evidence="1 2">
    <name type="scientific">Streptomyces albospinus</name>
    <dbReference type="NCBI Taxonomy" id="285515"/>
    <lineage>
        <taxon>Bacteria</taxon>
        <taxon>Bacillati</taxon>
        <taxon>Actinomycetota</taxon>
        <taxon>Actinomycetes</taxon>
        <taxon>Kitasatosporales</taxon>
        <taxon>Streptomycetaceae</taxon>
        <taxon>Streptomyces</taxon>
    </lineage>
</organism>
<gene>
    <name evidence="1" type="ORF">GCM10010211_81500</name>
</gene>
<dbReference type="SUPFAM" id="SSF48576">
    <property type="entry name" value="Terpenoid synthases"/>
    <property type="match status" value="1"/>
</dbReference>
<dbReference type="Gene3D" id="1.10.600.10">
    <property type="entry name" value="Farnesyl Diphosphate Synthase"/>
    <property type="match status" value="1"/>
</dbReference>
<accession>A0ABQ2VNC4</accession>
<dbReference type="InterPro" id="IPR008949">
    <property type="entry name" value="Isoprenoid_synthase_dom_sf"/>
</dbReference>
<evidence type="ECO:0000313" key="2">
    <source>
        <dbReference type="Proteomes" id="UP000654471"/>
    </source>
</evidence>
<protein>
    <submittedName>
        <fullName evidence="1">Uncharacterized protein</fullName>
    </submittedName>
</protein>
<name>A0ABQ2VNC4_9ACTN</name>
<reference evidence="2" key="1">
    <citation type="journal article" date="2019" name="Int. J. Syst. Evol. Microbiol.">
        <title>The Global Catalogue of Microorganisms (GCM) 10K type strain sequencing project: providing services to taxonomists for standard genome sequencing and annotation.</title>
        <authorList>
            <consortium name="The Broad Institute Genomics Platform"/>
            <consortium name="The Broad Institute Genome Sequencing Center for Infectious Disease"/>
            <person name="Wu L."/>
            <person name="Ma J."/>
        </authorList>
    </citation>
    <scope>NUCLEOTIDE SEQUENCE [LARGE SCALE GENOMIC DNA]</scope>
    <source>
        <strain evidence="2">JCM 3399</strain>
    </source>
</reference>
<proteinExistence type="predicted"/>
<comment type="caution">
    <text evidence="1">The sequence shown here is derived from an EMBL/GenBank/DDBJ whole genome shotgun (WGS) entry which is preliminary data.</text>
</comment>
<evidence type="ECO:0000313" key="1">
    <source>
        <dbReference type="EMBL" id="GGV01893.1"/>
    </source>
</evidence>
<dbReference type="EMBL" id="BMRP01000074">
    <property type="protein sequence ID" value="GGV01893.1"/>
    <property type="molecule type" value="Genomic_DNA"/>
</dbReference>
<dbReference type="Proteomes" id="UP000654471">
    <property type="component" value="Unassembled WGS sequence"/>
</dbReference>
<keyword evidence="2" id="KW-1185">Reference proteome</keyword>